<protein>
    <submittedName>
        <fullName evidence="2">Uncharacterized protein</fullName>
    </submittedName>
</protein>
<evidence type="ECO:0000256" key="1">
    <source>
        <dbReference type="SAM" id="MobiDB-lite"/>
    </source>
</evidence>
<feature type="region of interest" description="Disordered" evidence="1">
    <location>
        <begin position="1"/>
        <end position="21"/>
    </location>
</feature>
<comment type="caution">
    <text evidence="2">The sequence shown here is derived from an EMBL/GenBank/DDBJ whole genome shotgun (WGS) entry which is preliminary data.</text>
</comment>
<reference evidence="2 3" key="1">
    <citation type="submission" date="2018-08" db="EMBL/GenBank/DDBJ databases">
        <title>Genome and evolution of the arbuscular mycorrhizal fungus Diversispora epigaea (formerly Glomus versiforme) and its bacterial endosymbionts.</title>
        <authorList>
            <person name="Sun X."/>
            <person name="Fei Z."/>
            <person name="Harrison M."/>
        </authorList>
    </citation>
    <scope>NUCLEOTIDE SEQUENCE [LARGE SCALE GENOMIC DNA]</scope>
    <source>
        <strain evidence="2 3">IT104</strain>
    </source>
</reference>
<dbReference type="OrthoDB" id="2415250at2759"/>
<dbReference type="Proteomes" id="UP000266861">
    <property type="component" value="Unassembled WGS sequence"/>
</dbReference>
<organism evidence="2 3">
    <name type="scientific">Diversispora epigaea</name>
    <dbReference type="NCBI Taxonomy" id="1348612"/>
    <lineage>
        <taxon>Eukaryota</taxon>
        <taxon>Fungi</taxon>
        <taxon>Fungi incertae sedis</taxon>
        <taxon>Mucoromycota</taxon>
        <taxon>Glomeromycotina</taxon>
        <taxon>Glomeromycetes</taxon>
        <taxon>Diversisporales</taxon>
        <taxon>Diversisporaceae</taxon>
        <taxon>Diversispora</taxon>
    </lineage>
</organism>
<name>A0A397GTV4_9GLOM</name>
<proteinExistence type="predicted"/>
<dbReference type="EMBL" id="PQFF01000398">
    <property type="protein sequence ID" value="RHZ52866.1"/>
    <property type="molecule type" value="Genomic_DNA"/>
</dbReference>
<evidence type="ECO:0000313" key="3">
    <source>
        <dbReference type="Proteomes" id="UP000266861"/>
    </source>
</evidence>
<dbReference type="AlphaFoldDB" id="A0A397GTV4"/>
<keyword evidence="3" id="KW-1185">Reference proteome</keyword>
<sequence>MVGKCPGCGFSPKTGKTRDFNKHMNLTRDKPCQALLQISRNTEAGPGPRTQAHREGQVFNLPIPDTNLRINGERGFQDLDKEVLWPVRFPDEEHHREVWQKGIQYVKDMFKVDGAEYAFSTWFITSIELDLINIILNAKNEDELAEEVFWQCIFLDYPEDEVNEKIEGSIKYYRAKDKGKIN</sequence>
<gene>
    <name evidence="2" type="ORF">Glove_456g38</name>
</gene>
<evidence type="ECO:0000313" key="2">
    <source>
        <dbReference type="EMBL" id="RHZ52866.1"/>
    </source>
</evidence>
<accession>A0A397GTV4</accession>